<feature type="region of interest" description="Disordered" evidence="6">
    <location>
        <begin position="365"/>
        <end position="384"/>
    </location>
</feature>
<feature type="chain" id="PRO_5045471018" description="Zinc transporter ZIP4/12 EF-hand domain-containing protein" evidence="8">
    <location>
        <begin position="23"/>
        <end position="775"/>
    </location>
</feature>
<dbReference type="InterPro" id="IPR049406">
    <property type="entry name" value="ZIP4_12_EF-hand"/>
</dbReference>
<feature type="compositionally biased region" description="Low complexity" evidence="6">
    <location>
        <begin position="368"/>
        <end position="378"/>
    </location>
</feature>
<comment type="similarity">
    <text evidence="2">Belongs to the ZIP transporter (TC 2.A.5) family.</text>
</comment>
<comment type="subcellular location">
    <subcellularLocation>
        <location evidence="1">Membrane</location>
        <topology evidence="1">Multi-pass membrane protein</topology>
    </subcellularLocation>
</comment>
<protein>
    <recommendedName>
        <fullName evidence="9">Zinc transporter ZIP4/12 EF-hand domain-containing protein</fullName>
    </recommendedName>
</protein>
<evidence type="ECO:0000256" key="1">
    <source>
        <dbReference type="ARBA" id="ARBA00004141"/>
    </source>
</evidence>
<feature type="transmembrane region" description="Helical" evidence="7">
    <location>
        <begin position="390"/>
        <end position="416"/>
    </location>
</feature>
<gene>
    <name evidence="10" type="ORF">PEVE_00012433</name>
</gene>
<feature type="region of interest" description="Disordered" evidence="6">
    <location>
        <begin position="566"/>
        <end position="595"/>
    </location>
</feature>
<keyword evidence="5 7" id="KW-0472">Membrane</keyword>
<evidence type="ECO:0000256" key="8">
    <source>
        <dbReference type="SAM" id="SignalP"/>
    </source>
</evidence>
<evidence type="ECO:0000256" key="5">
    <source>
        <dbReference type="ARBA" id="ARBA00023136"/>
    </source>
</evidence>
<feature type="domain" description="Zinc transporter ZIP4/12 EF-hand" evidence="9">
    <location>
        <begin position="242"/>
        <end position="365"/>
    </location>
</feature>
<feature type="region of interest" description="Disordered" evidence="6">
    <location>
        <begin position="528"/>
        <end position="550"/>
    </location>
</feature>
<keyword evidence="8" id="KW-0732">Signal</keyword>
<feature type="transmembrane region" description="Helical" evidence="7">
    <location>
        <begin position="708"/>
        <end position="725"/>
    </location>
</feature>
<organism evidence="10 11">
    <name type="scientific">Porites evermanni</name>
    <dbReference type="NCBI Taxonomy" id="104178"/>
    <lineage>
        <taxon>Eukaryota</taxon>
        <taxon>Metazoa</taxon>
        <taxon>Cnidaria</taxon>
        <taxon>Anthozoa</taxon>
        <taxon>Hexacorallia</taxon>
        <taxon>Scleractinia</taxon>
        <taxon>Fungiina</taxon>
        <taxon>Poritidae</taxon>
        <taxon>Porites</taxon>
    </lineage>
</organism>
<feature type="transmembrane region" description="Helical" evidence="7">
    <location>
        <begin position="471"/>
        <end position="488"/>
    </location>
</feature>
<feature type="transmembrane region" description="Helical" evidence="7">
    <location>
        <begin position="423"/>
        <end position="444"/>
    </location>
</feature>
<keyword evidence="11" id="KW-1185">Reference proteome</keyword>
<evidence type="ECO:0000256" key="6">
    <source>
        <dbReference type="SAM" id="MobiDB-lite"/>
    </source>
</evidence>
<evidence type="ECO:0000256" key="3">
    <source>
        <dbReference type="ARBA" id="ARBA00022692"/>
    </source>
</evidence>
<dbReference type="InterPro" id="IPR050799">
    <property type="entry name" value="ZIP_Transporter"/>
</dbReference>
<evidence type="ECO:0000256" key="2">
    <source>
        <dbReference type="ARBA" id="ARBA00006939"/>
    </source>
</evidence>
<dbReference type="Pfam" id="PF21116">
    <property type="entry name" value="EF-hand_Zip"/>
    <property type="match status" value="1"/>
</dbReference>
<evidence type="ECO:0000256" key="7">
    <source>
        <dbReference type="SAM" id="Phobius"/>
    </source>
</evidence>
<feature type="compositionally biased region" description="Low complexity" evidence="6">
    <location>
        <begin position="293"/>
        <end position="306"/>
    </location>
</feature>
<dbReference type="Proteomes" id="UP001159427">
    <property type="component" value="Unassembled WGS sequence"/>
</dbReference>
<dbReference type="Pfam" id="PF02535">
    <property type="entry name" value="Zip"/>
    <property type="match status" value="1"/>
</dbReference>
<feature type="transmembrane region" description="Helical" evidence="7">
    <location>
        <begin position="746"/>
        <end position="766"/>
    </location>
</feature>
<feature type="signal peptide" evidence="8">
    <location>
        <begin position="1"/>
        <end position="22"/>
    </location>
</feature>
<reference evidence="10 11" key="1">
    <citation type="submission" date="2022-05" db="EMBL/GenBank/DDBJ databases">
        <authorList>
            <consortium name="Genoscope - CEA"/>
            <person name="William W."/>
        </authorList>
    </citation>
    <scope>NUCLEOTIDE SEQUENCE [LARGE SCALE GENOMIC DNA]</scope>
</reference>
<dbReference type="PANTHER" id="PTHR12191:SF37">
    <property type="entry name" value="ZINC TRANSPORTER FOI"/>
    <property type="match status" value="1"/>
</dbReference>
<evidence type="ECO:0000256" key="4">
    <source>
        <dbReference type="ARBA" id="ARBA00022989"/>
    </source>
</evidence>
<feature type="transmembrane region" description="Helical" evidence="7">
    <location>
        <begin position="682"/>
        <end position="702"/>
    </location>
</feature>
<dbReference type="InterPro" id="IPR003689">
    <property type="entry name" value="ZIP"/>
</dbReference>
<evidence type="ECO:0000259" key="9">
    <source>
        <dbReference type="Pfam" id="PF21116"/>
    </source>
</evidence>
<accession>A0ABN8RQ71</accession>
<evidence type="ECO:0000313" key="11">
    <source>
        <dbReference type="Proteomes" id="UP001159427"/>
    </source>
</evidence>
<evidence type="ECO:0000313" key="10">
    <source>
        <dbReference type="EMBL" id="CAH3179512.1"/>
    </source>
</evidence>
<comment type="caution">
    <text evidence="10">The sequence shown here is derived from an EMBL/GenBank/DDBJ whole genome shotgun (WGS) entry which is preliminary data.</text>
</comment>
<dbReference type="EMBL" id="CALNXI010001911">
    <property type="protein sequence ID" value="CAH3179512.1"/>
    <property type="molecule type" value="Genomic_DNA"/>
</dbReference>
<keyword evidence="3 7" id="KW-0812">Transmembrane</keyword>
<feature type="compositionally biased region" description="Basic and acidic residues" evidence="6">
    <location>
        <begin position="530"/>
        <end position="549"/>
    </location>
</feature>
<proteinExistence type="inferred from homology"/>
<name>A0ABN8RQ71_9CNID</name>
<keyword evidence="4 7" id="KW-1133">Transmembrane helix</keyword>
<dbReference type="PANTHER" id="PTHR12191">
    <property type="entry name" value="SOLUTE CARRIER FAMILY 39"/>
    <property type="match status" value="1"/>
</dbReference>
<feature type="region of interest" description="Disordered" evidence="6">
    <location>
        <begin position="271"/>
        <end position="324"/>
    </location>
</feature>
<sequence length="775" mass="85932">MFFLKIVVFLYLKLSLYEFVFSHESRNHEHYSFKELQDAVNGDSLKSDDLQRLFDKLHFLNCSANKPSPDYRRCSSPIELLNISGSSRSKPLNSSEFEELSPSIVYCLLPALEKNSGQQRCDSPRNHSELFDSFTRNFSHGEHGITHEALDGILEAINKTIGDFLTEKKCFSAEDIFKEIEEEGHHHGEHEHSHEEEKVLDQHDFEKACASIILHLVKGYCIKEGHGHNETKSNLPLKEFFIKELFNGKEHLSEEDLESIAESLGIGKISSESTASSSSDSHDGHNHRHRRSAASAVSSQEESAASHNLHRRAVDSHTHSSGGSGSCYSVDEMLTVFDIDHSIGADDYDFKQLCPAFIQQAKSGACKQQSNQSNQSNQTKTDPEKHMGKIWGYGFAAVTIISLTSLMGVATIPFLGKKMYRKILAMLVALAVGTLAGDSLLHLLPHAFGLHQHEDTAEGDSHADHSEEKGFIWKALVVLLSIYGFFLFETLMHLCLKSKVGDHGGHSHIDVELPGPSSRHMSFKKQRKCSRLEHHEGDHPLGNSDEKPPMENGDIVLTNMDIKDGFEEPKDRVPQGHQNTTNNRKKSLQRSLSRRSVFRDELEKEKPSFKTISTVAWMIIIGDTLHNISDGLAIGAAFAEGGSSGVSGGISTSIAVFCHELPHELGDFAVLLTAGMTVKMALLANLLSALSCYIGLAIGIYVGQEADVRFWIFAVAGGMFLYVALVDMLPDLMHSETLQAEPVATFLLQNFGLVLGFAIMLIIALYEEDLMAINF</sequence>